<sequence>MNTETQIKNACAHLSAQARVPAGLTDRVLAAERAPRRLRRPLGYSLAAGAAALLVGAGVGVTVTHRSAPKPTVRTIAPVTLSSDTSLRTDLGSTFPRHLVAAGHTAVAAYYTAHRGESGGIRRTWYLYDPGSGTYEKTPWAYLDVAPGMHQAAVIEGPLPAPRIGVLDMATRKVTRWISVGHKVGGVAWAPDGRRLVLTAYAKDPDVMAPPTGGPGSPQGSRTGFAVVDSTTGHGAFHALPPYPGAPGSRQDLGWSRSGTLVWAPTETDPAKVFYDLNGSPRPAPAHEADAMEDAGLSPNGTLQAKFGPPPGPAVTITNVTTGKKVTNLPIEQARAWADDGRLFAIGCAVKKCTGKGEFNNRLLLVTLQGKITPLTGYHRSDKLGAWVPVFTHR</sequence>
<keyword evidence="1" id="KW-0472">Membrane</keyword>
<organism evidence="2 3">
    <name type="scientific">Actinoallomurus iriomotensis</name>
    <dbReference type="NCBI Taxonomy" id="478107"/>
    <lineage>
        <taxon>Bacteria</taxon>
        <taxon>Bacillati</taxon>
        <taxon>Actinomycetota</taxon>
        <taxon>Actinomycetes</taxon>
        <taxon>Streptosporangiales</taxon>
        <taxon>Thermomonosporaceae</taxon>
        <taxon>Actinoallomurus</taxon>
    </lineage>
</organism>
<dbReference type="SUPFAM" id="SSF82171">
    <property type="entry name" value="DPP6 N-terminal domain-like"/>
    <property type="match status" value="1"/>
</dbReference>
<keyword evidence="1" id="KW-0812">Transmembrane</keyword>
<reference evidence="2" key="1">
    <citation type="submission" date="2023-03" db="EMBL/GenBank/DDBJ databases">
        <title>Actinoallomurus iriomotensis NBRC 103681.</title>
        <authorList>
            <person name="Ichikawa N."/>
            <person name="Sato H."/>
            <person name="Tonouchi N."/>
        </authorList>
    </citation>
    <scope>NUCLEOTIDE SEQUENCE</scope>
    <source>
        <strain evidence="2">NBRC 103681</strain>
    </source>
</reference>
<dbReference type="Proteomes" id="UP001165135">
    <property type="component" value="Unassembled WGS sequence"/>
</dbReference>
<gene>
    <name evidence="2" type="ORF">Airi01_005350</name>
</gene>
<evidence type="ECO:0000256" key="1">
    <source>
        <dbReference type="SAM" id="Phobius"/>
    </source>
</evidence>
<keyword evidence="1" id="KW-1133">Transmembrane helix</keyword>
<dbReference type="RefSeq" id="WP_285617258.1">
    <property type="nucleotide sequence ID" value="NZ_BSTJ01000001.1"/>
</dbReference>
<evidence type="ECO:0000313" key="3">
    <source>
        <dbReference type="Proteomes" id="UP001165135"/>
    </source>
</evidence>
<protein>
    <recommendedName>
        <fullName evidence="4">WD40 repeat domain-containing protein</fullName>
    </recommendedName>
</protein>
<dbReference type="AlphaFoldDB" id="A0A9W6RAY3"/>
<proteinExistence type="predicted"/>
<dbReference type="InterPro" id="IPR015943">
    <property type="entry name" value="WD40/YVTN_repeat-like_dom_sf"/>
</dbReference>
<dbReference type="Gene3D" id="2.130.10.10">
    <property type="entry name" value="YVTN repeat-like/Quinoprotein amine dehydrogenase"/>
    <property type="match status" value="1"/>
</dbReference>
<evidence type="ECO:0008006" key="4">
    <source>
        <dbReference type="Google" id="ProtNLM"/>
    </source>
</evidence>
<comment type="caution">
    <text evidence="2">The sequence shown here is derived from an EMBL/GenBank/DDBJ whole genome shotgun (WGS) entry which is preliminary data.</text>
</comment>
<accession>A0A9W6RAY3</accession>
<evidence type="ECO:0000313" key="2">
    <source>
        <dbReference type="EMBL" id="GLY72268.1"/>
    </source>
</evidence>
<dbReference type="EMBL" id="BSTJ01000001">
    <property type="protein sequence ID" value="GLY72268.1"/>
    <property type="molecule type" value="Genomic_DNA"/>
</dbReference>
<name>A0A9W6RAY3_9ACTN</name>
<feature type="transmembrane region" description="Helical" evidence="1">
    <location>
        <begin position="42"/>
        <end position="63"/>
    </location>
</feature>